<organism evidence="2 3">
    <name type="scientific">Candidatus Galligastranaerophilus intestinavium</name>
    <dbReference type="NCBI Taxonomy" id="2840836"/>
    <lineage>
        <taxon>Bacteria</taxon>
        <taxon>Candidatus Galligastranaerophilus</taxon>
    </lineage>
</organism>
<dbReference type="Proteomes" id="UP000886865">
    <property type="component" value="Unassembled WGS sequence"/>
</dbReference>
<comment type="caution">
    <text evidence="2">The sequence shown here is derived from an EMBL/GenBank/DDBJ whole genome shotgun (WGS) entry which is preliminary data.</text>
</comment>
<evidence type="ECO:0000313" key="3">
    <source>
        <dbReference type="Proteomes" id="UP000886865"/>
    </source>
</evidence>
<feature type="transmembrane region" description="Helical" evidence="1">
    <location>
        <begin position="63"/>
        <end position="84"/>
    </location>
</feature>
<gene>
    <name evidence="2" type="ORF">IAA86_08320</name>
</gene>
<dbReference type="AlphaFoldDB" id="A0A9D1JYS1"/>
<reference evidence="2" key="1">
    <citation type="submission" date="2020-10" db="EMBL/GenBank/DDBJ databases">
        <authorList>
            <person name="Gilroy R."/>
        </authorList>
    </citation>
    <scope>NUCLEOTIDE SEQUENCE</scope>
    <source>
        <strain evidence="2">CHK152-2871</strain>
    </source>
</reference>
<reference evidence="2" key="2">
    <citation type="journal article" date="2021" name="PeerJ">
        <title>Extensive microbial diversity within the chicken gut microbiome revealed by metagenomics and culture.</title>
        <authorList>
            <person name="Gilroy R."/>
            <person name="Ravi A."/>
            <person name="Getino M."/>
            <person name="Pursley I."/>
            <person name="Horton D.L."/>
            <person name="Alikhan N.F."/>
            <person name="Baker D."/>
            <person name="Gharbi K."/>
            <person name="Hall N."/>
            <person name="Watson M."/>
            <person name="Adriaenssens E.M."/>
            <person name="Foster-Nyarko E."/>
            <person name="Jarju S."/>
            <person name="Secka A."/>
            <person name="Antonio M."/>
            <person name="Oren A."/>
            <person name="Chaudhuri R.R."/>
            <person name="La Ragione R."/>
            <person name="Hildebrand F."/>
            <person name="Pallen M.J."/>
        </authorList>
    </citation>
    <scope>NUCLEOTIDE SEQUENCE</scope>
    <source>
        <strain evidence="2">CHK152-2871</strain>
    </source>
</reference>
<evidence type="ECO:0000313" key="2">
    <source>
        <dbReference type="EMBL" id="HIS75007.1"/>
    </source>
</evidence>
<evidence type="ECO:0000256" key="1">
    <source>
        <dbReference type="SAM" id="Phobius"/>
    </source>
</evidence>
<name>A0A9D1JYS1_9BACT</name>
<sequence length="90" mass="9703">MTGQVNTQNVQMTFTPPKVGVVEPPKGRTSGVLSKDTIEIANAKTPQDIKNAGIKKKKSPINIINYMWLGVATIVGTVAGSDFIKLIKKH</sequence>
<keyword evidence="1" id="KW-0812">Transmembrane</keyword>
<keyword evidence="1" id="KW-1133">Transmembrane helix</keyword>
<dbReference type="EMBL" id="DVJQ01000072">
    <property type="protein sequence ID" value="HIS75007.1"/>
    <property type="molecule type" value="Genomic_DNA"/>
</dbReference>
<accession>A0A9D1JYS1</accession>
<keyword evidence="1" id="KW-0472">Membrane</keyword>
<proteinExistence type="predicted"/>
<protein>
    <submittedName>
        <fullName evidence="2">Uncharacterized protein</fullName>
    </submittedName>
</protein>